<sequence length="660" mass="73014">MDHLPLVAAAAAVAPAPAAGAQQGGVLDAYKKALATAASVAAYAVLARSMSRELLPDELRAVARWGAALVRARVGAAEKERHTVVIRRQLDGGYGENQMFEAARAYLATKIDPRALRRLSLARSRCIDADGRSSWTTLLCLEPGDSTTDVFDGVEFRWTSMEAGGGDDGKRGGKGGDRGHRAPRERESFSLELSFDAEHTDTALERYIPFVMATAEELQRRERALRIFMNEERSWHGFNHHPPGDSIVDDLDRFLKRKEYYRRIGKAWKRGYLLHGPPGTGKSSLVAAMANYLRFNLYDLDLSQVHVNSNLQRLLISMPNKSILVIEDIDCCFDANPREDHKTTTAAALDQAEDFDFSDDGGGAPPRAGDLQQQNVTLSGLLNFIDGLWSTSGEERVIVFTTNYKDRLDPALLRPGRMDMHVYMGYCGWEAFKTLARNYFLVGDHPLFPEVRELLAGVEATPAEVSEMLLRSEDVDVALRLLTEELRERTRRRARQEAAIENELTSSLVVLPSAALSTGATLPPATGCHLKRKKKRNEKEKKRIGGEKKGVTRMASMDHHRLPLAAAGASESERGRAASAYRKALATAASVAAYSVMARDLLPDELRAAVRRAARLVWARLFAAAAAAAAAEKKKKRRTLVIRRRYADGDTNMLFRSARE</sequence>
<evidence type="ECO:0000256" key="4">
    <source>
        <dbReference type="ARBA" id="ARBA00049360"/>
    </source>
</evidence>
<dbReference type="PROSITE" id="PS00674">
    <property type="entry name" value="AAA"/>
    <property type="match status" value="1"/>
</dbReference>
<feature type="domain" description="AAA+ ATPase" evidence="7">
    <location>
        <begin position="268"/>
        <end position="428"/>
    </location>
</feature>
<dbReference type="InterPro" id="IPR058017">
    <property type="entry name" value="At3g28540-like_C"/>
</dbReference>
<reference evidence="8" key="2">
    <citation type="submission" date="2018-05" db="EMBL/GenBank/DDBJ databases">
        <title>OmerRS3 (Oryza meridionalis Reference Sequence Version 3).</title>
        <authorList>
            <person name="Zhang J."/>
            <person name="Kudrna D."/>
            <person name="Lee S."/>
            <person name="Talag J."/>
            <person name="Welchert J."/>
            <person name="Wing R.A."/>
        </authorList>
    </citation>
    <scope>NUCLEOTIDE SEQUENCE [LARGE SCALE GENOMIC DNA]</scope>
    <source>
        <strain evidence="8">cv. OR44</strain>
    </source>
</reference>
<dbReference type="GO" id="GO:0005524">
    <property type="term" value="F:ATP binding"/>
    <property type="evidence" value="ECO:0007669"/>
    <property type="project" value="UniProtKB-KW"/>
</dbReference>
<dbReference type="Pfam" id="PF14363">
    <property type="entry name" value="AAA_assoc"/>
    <property type="match status" value="1"/>
</dbReference>
<feature type="region of interest" description="Disordered" evidence="6">
    <location>
        <begin position="522"/>
        <end position="549"/>
    </location>
</feature>
<keyword evidence="9" id="KW-1185">Reference proteome</keyword>
<comment type="similarity">
    <text evidence="2">Belongs to the AAA ATPase family. BCS1 subfamily.</text>
</comment>
<dbReference type="Gene3D" id="3.40.50.300">
    <property type="entry name" value="P-loop containing nucleotide triphosphate hydrolases"/>
    <property type="match status" value="1"/>
</dbReference>
<dbReference type="InterPro" id="IPR025753">
    <property type="entry name" value="AAA_N_dom"/>
</dbReference>
<dbReference type="Proteomes" id="UP000008021">
    <property type="component" value="Chromosome 7"/>
</dbReference>
<evidence type="ECO:0000313" key="9">
    <source>
        <dbReference type="Proteomes" id="UP000008021"/>
    </source>
</evidence>
<dbReference type="AlphaFoldDB" id="A0A0E0EC39"/>
<evidence type="ECO:0000256" key="2">
    <source>
        <dbReference type="ARBA" id="ARBA00007448"/>
    </source>
</evidence>
<dbReference type="GO" id="GO:0006950">
    <property type="term" value="P:response to stress"/>
    <property type="evidence" value="ECO:0007669"/>
    <property type="project" value="UniProtKB-ARBA"/>
</dbReference>
<feature type="region of interest" description="Disordered" evidence="6">
    <location>
        <begin position="161"/>
        <end position="183"/>
    </location>
</feature>
<comment type="catalytic activity">
    <reaction evidence="4">
        <text>ATP + H2O = ADP + phosphate + H(+)</text>
        <dbReference type="Rhea" id="RHEA:13065"/>
        <dbReference type="ChEBI" id="CHEBI:15377"/>
        <dbReference type="ChEBI" id="CHEBI:15378"/>
        <dbReference type="ChEBI" id="CHEBI:30616"/>
        <dbReference type="ChEBI" id="CHEBI:43474"/>
        <dbReference type="ChEBI" id="CHEBI:456216"/>
    </reaction>
</comment>
<dbReference type="SUPFAM" id="SSF52540">
    <property type="entry name" value="P-loop containing nucleoside triphosphate hydrolases"/>
    <property type="match status" value="1"/>
</dbReference>
<accession>A0A0E0EC39</accession>
<comment type="cofactor">
    <cofactor evidence="1">
        <name>Mg(2+)</name>
        <dbReference type="ChEBI" id="CHEBI:18420"/>
    </cofactor>
</comment>
<evidence type="ECO:0000256" key="5">
    <source>
        <dbReference type="RuleBase" id="RU003651"/>
    </source>
</evidence>
<dbReference type="CDD" id="cd19510">
    <property type="entry name" value="RecA-like_BCS1"/>
    <property type="match status" value="1"/>
</dbReference>
<protein>
    <recommendedName>
        <fullName evidence="7">AAA+ ATPase domain-containing protein</fullName>
    </recommendedName>
</protein>
<name>A0A0E0EC39_9ORYZ</name>
<dbReference type="InterPro" id="IPR003593">
    <property type="entry name" value="AAA+_ATPase"/>
</dbReference>
<dbReference type="Gene3D" id="6.10.280.40">
    <property type="match status" value="1"/>
</dbReference>
<dbReference type="GO" id="GO:0016887">
    <property type="term" value="F:ATP hydrolysis activity"/>
    <property type="evidence" value="ECO:0007669"/>
    <property type="project" value="InterPro"/>
</dbReference>
<dbReference type="InterPro" id="IPR027417">
    <property type="entry name" value="P-loop_NTPase"/>
</dbReference>
<dbReference type="PANTHER" id="PTHR23070">
    <property type="entry name" value="BCS1 AAA-TYPE ATPASE"/>
    <property type="match status" value="1"/>
</dbReference>
<evidence type="ECO:0000256" key="1">
    <source>
        <dbReference type="ARBA" id="ARBA00001946"/>
    </source>
</evidence>
<dbReference type="Gramene" id="OMERI07G13210.1">
    <property type="protein sequence ID" value="OMERI07G13210.1"/>
    <property type="gene ID" value="OMERI07G13210"/>
</dbReference>
<dbReference type="Pfam" id="PF25568">
    <property type="entry name" value="AAA_lid_At3g28540"/>
    <property type="match status" value="1"/>
</dbReference>
<evidence type="ECO:0000256" key="3">
    <source>
        <dbReference type="ARBA" id="ARBA00022842"/>
    </source>
</evidence>
<dbReference type="eggNOG" id="KOG0743">
    <property type="taxonomic scope" value="Eukaryota"/>
</dbReference>
<dbReference type="Pfam" id="PF00004">
    <property type="entry name" value="AAA"/>
    <property type="match status" value="1"/>
</dbReference>
<proteinExistence type="inferred from homology"/>
<dbReference type="STRING" id="40149.A0A0E0EC39"/>
<evidence type="ECO:0000313" key="8">
    <source>
        <dbReference type="EnsemblPlants" id="OMERI07G13210.1"/>
    </source>
</evidence>
<dbReference type="HOGENOM" id="CLU_010189_0_2_1"/>
<organism evidence="8">
    <name type="scientific">Oryza meridionalis</name>
    <dbReference type="NCBI Taxonomy" id="40149"/>
    <lineage>
        <taxon>Eukaryota</taxon>
        <taxon>Viridiplantae</taxon>
        <taxon>Streptophyta</taxon>
        <taxon>Embryophyta</taxon>
        <taxon>Tracheophyta</taxon>
        <taxon>Spermatophyta</taxon>
        <taxon>Magnoliopsida</taxon>
        <taxon>Liliopsida</taxon>
        <taxon>Poales</taxon>
        <taxon>Poaceae</taxon>
        <taxon>BOP clade</taxon>
        <taxon>Oryzoideae</taxon>
        <taxon>Oryzeae</taxon>
        <taxon>Oryzinae</taxon>
        <taxon>Oryza</taxon>
    </lineage>
</organism>
<feature type="compositionally biased region" description="Basic and acidic residues" evidence="6">
    <location>
        <begin position="537"/>
        <end position="549"/>
    </location>
</feature>
<reference evidence="8" key="1">
    <citation type="submission" date="2015-04" db="UniProtKB">
        <authorList>
            <consortium name="EnsemblPlants"/>
        </authorList>
    </citation>
    <scope>IDENTIFICATION</scope>
</reference>
<feature type="compositionally biased region" description="Basic and acidic residues" evidence="6">
    <location>
        <begin position="167"/>
        <end position="183"/>
    </location>
</feature>
<evidence type="ECO:0000259" key="7">
    <source>
        <dbReference type="SMART" id="SM00382"/>
    </source>
</evidence>
<keyword evidence="5" id="KW-0067">ATP-binding</keyword>
<evidence type="ECO:0000256" key="6">
    <source>
        <dbReference type="SAM" id="MobiDB-lite"/>
    </source>
</evidence>
<dbReference type="SMART" id="SM00382">
    <property type="entry name" value="AAA"/>
    <property type="match status" value="1"/>
</dbReference>
<dbReference type="EnsemblPlants" id="OMERI07G13210.1">
    <property type="protein sequence ID" value="OMERI07G13210.1"/>
    <property type="gene ID" value="OMERI07G13210"/>
</dbReference>
<dbReference type="InterPro" id="IPR003960">
    <property type="entry name" value="ATPase_AAA_CS"/>
</dbReference>
<dbReference type="InterPro" id="IPR003959">
    <property type="entry name" value="ATPase_AAA_core"/>
</dbReference>
<keyword evidence="3" id="KW-0460">Magnesium</keyword>
<dbReference type="InterPro" id="IPR050747">
    <property type="entry name" value="Mitochondrial_chaperone_BCS1"/>
</dbReference>
<keyword evidence="5" id="KW-0547">Nucleotide-binding</keyword>